<name>A0A4Y2A8F6_ARAVE</name>
<dbReference type="PANTHER" id="PTHR45632">
    <property type="entry name" value="LD33804P"/>
    <property type="match status" value="1"/>
</dbReference>
<gene>
    <name evidence="4" type="primary">Klhl10_5</name>
    <name evidence="4" type="ORF">AVEN_234369_1</name>
</gene>
<feature type="domain" description="BTB" evidence="3">
    <location>
        <begin position="25"/>
        <end position="99"/>
    </location>
</feature>
<dbReference type="OrthoDB" id="6424939at2759"/>
<dbReference type="AlphaFoldDB" id="A0A4Y2A8F6"/>
<dbReference type="SUPFAM" id="SSF54695">
    <property type="entry name" value="POZ domain"/>
    <property type="match status" value="1"/>
</dbReference>
<dbReference type="Gene3D" id="3.30.710.10">
    <property type="entry name" value="Potassium Channel Kv1.1, Chain A"/>
    <property type="match status" value="1"/>
</dbReference>
<evidence type="ECO:0000313" key="4">
    <source>
        <dbReference type="EMBL" id="GBL76063.1"/>
    </source>
</evidence>
<dbReference type="EMBL" id="BGPR01000009">
    <property type="protein sequence ID" value="GBL76063.1"/>
    <property type="molecule type" value="Genomic_DNA"/>
</dbReference>
<dbReference type="InterPro" id="IPR011333">
    <property type="entry name" value="SKP1/BTB/POZ_sf"/>
</dbReference>
<dbReference type="InterPro" id="IPR000210">
    <property type="entry name" value="BTB/POZ_dom"/>
</dbReference>
<evidence type="ECO:0000313" key="5">
    <source>
        <dbReference type="Proteomes" id="UP000499080"/>
    </source>
</evidence>
<dbReference type="InterPro" id="IPR011705">
    <property type="entry name" value="BACK"/>
</dbReference>
<evidence type="ECO:0000256" key="1">
    <source>
        <dbReference type="ARBA" id="ARBA00022441"/>
    </source>
</evidence>
<keyword evidence="1" id="KW-0880">Kelch repeat</keyword>
<dbReference type="Proteomes" id="UP000499080">
    <property type="component" value="Unassembled WGS sequence"/>
</dbReference>
<dbReference type="PANTHER" id="PTHR45632:SF3">
    <property type="entry name" value="KELCH-LIKE PROTEIN 32"/>
    <property type="match status" value="1"/>
</dbReference>
<reference evidence="4 5" key="1">
    <citation type="journal article" date="2019" name="Sci. Rep.">
        <title>Orb-weaving spider Araneus ventricosus genome elucidates the spidroin gene catalogue.</title>
        <authorList>
            <person name="Kono N."/>
            <person name="Nakamura H."/>
            <person name="Ohtoshi R."/>
            <person name="Moran D.A.P."/>
            <person name="Shinohara A."/>
            <person name="Yoshida Y."/>
            <person name="Fujiwara M."/>
            <person name="Mori M."/>
            <person name="Tomita M."/>
            <person name="Arakawa K."/>
        </authorList>
    </citation>
    <scope>NUCLEOTIDE SEQUENCE [LARGE SCALE GENOMIC DNA]</scope>
</reference>
<dbReference type="Pfam" id="PF07707">
    <property type="entry name" value="BACK"/>
    <property type="match status" value="1"/>
</dbReference>
<sequence length="237" mass="26675">MLEDNSHSERILRTCNNMRILGLACDAVLSTEDGGMFGIHGAIMSCCSTYFRTISTSLFGTNSGDEPQLRTFITIPNVPASILEGIIQYAYTGVTHATEENVQELLPEADQFGVLGLVNACSNFLVKLLYPDIFLIISSKSQNKADTFYIELSSSNLNIILQDDLLKADEEISVWNSLKRWVYYDVARHMRYVPKHLISIRLAVMLIDDFHAIVKDPIISKSIQCRPYIAKETKFIL</sequence>
<dbReference type="SMART" id="SM00225">
    <property type="entry name" value="BTB"/>
    <property type="match status" value="1"/>
</dbReference>
<dbReference type="Pfam" id="PF00651">
    <property type="entry name" value="BTB"/>
    <property type="match status" value="1"/>
</dbReference>
<accession>A0A4Y2A8F6</accession>
<dbReference type="Gene3D" id="1.25.40.420">
    <property type="match status" value="1"/>
</dbReference>
<organism evidence="4 5">
    <name type="scientific">Araneus ventricosus</name>
    <name type="common">Orbweaver spider</name>
    <name type="synonym">Epeira ventricosa</name>
    <dbReference type="NCBI Taxonomy" id="182803"/>
    <lineage>
        <taxon>Eukaryota</taxon>
        <taxon>Metazoa</taxon>
        <taxon>Ecdysozoa</taxon>
        <taxon>Arthropoda</taxon>
        <taxon>Chelicerata</taxon>
        <taxon>Arachnida</taxon>
        <taxon>Araneae</taxon>
        <taxon>Araneomorphae</taxon>
        <taxon>Entelegynae</taxon>
        <taxon>Araneoidea</taxon>
        <taxon>Araneidae</taxon>
        <taxon>Araneus</taxon>
    </lineage>
</organism>
<protein>
    <submittedName>
        <fullName evidence="4">Kelch-like protein 10</fullName>
    </submittedName>
</protein>
<keyword evidence="5" id="KW-1185">Reference proteome</keyword>
<evidence type="ECO:0000256" key="2">
    <source>
        <dbReference type="ARBA" id="ARBA00022737"/>
    </source>
</evidence>
<proteinExistence type="predicted"/>
<evidence type="ECO:0000259" key="3">
    <source>
        <dbReference type="PROSITE" id="PS50097"/>
    </source>
</evidence>
<keyword evidence="2" id="KW-0677">Repeat</keyword>
<dbReference type="PROSITE" id="PS50097">
    <property type="entry name" value="BTB"/>
    <property type="match status" value="1"/>
</dbReference>
<comment type="caution">
    <text evidence="4">The sequence shown here is derived from an EMBL/GenBank/DDBJ whole genome shotgun (WGS) entry which is preliminary data.</text>
</comment>